<dbReference type="PANTHER" id="PTHR47448">
    <property type="entry name" value="DUAL SPECIFICITY MITOGEN-ACTIVATED PROTEIN KINASE KINASE DSOR1-LIKE PROTEIN"/>
    <property type="match status" value="1"/>
</dbReference>
<dbReference type="PANTHER" id="PTHR47448:SF1">
    <property type="entry name" value="SERINE_THREONINE-PROTEIN KINASE STE7 HOMOLOG"/>
    <property type="match status" value="1"/>
</dbReference>
<dbReference type="GeneID" id="37021202"/>
<evidence type="ECO:0000256" key="6">
    <source>
        <dbReference type="SAM" id="MobiDB-lite"/>
    </source>
</evidence>
<dbReference type="SMART" id="SM00220">
    <property type="entry name" value="S_TKc"/>
    <property type="match status" value="1"/>
</dbReference>
<evidence type="ECO:0000256" key="4">
    <source>
        <dbReference type="ARBA" id="ARBA00022777"/>
    </source>
</evidence>
<evidence type="ECO:0000313" key="8">
    <source>
        <dbReference type="EMBL" id="PWN32817.1"/>
    </source>
</evidence>
<protein>
    <submittedName>
        <fullName evidence="8">Kinase-like protein</fullName>
    </submittedName>
</protein>
<keyword evidence="4 8" id="KW-0418">Kinase</keyword>
<dbReference type="InParanoid" id="A0A316V5G6"/>
<dbReference type="InterPro" id="IPR008271">
    <property type="entry name" value="Ser/Thr_kinase_AS"/>
</dbReference>
<feature type="domain" description="Protein kinase" evidence="7">
    <location>
        <begin position="1"/>
        <end position="219"/>
    </location>
</feature>
<keyword evidence="5" id="KW-0067">ATP-binding</keyword>
<feature type="compositionally biased region" description="Acidic residues" evidence="6">
    <location>
        <begin position="121"/>
        <end position="131"/>
    </location>
</feature>
<organism evidence="8 9">
    <name type="scientific">Meira miltonrushii</name>
    <dbReference type="NCBI Taxonomy" id="1280837"/>
    <lineage>
        <taxon>Eukaryota</taxon>
        <taxon>Fungi</taxon>
        <taxon>Dikarya</taxon>
        <taxon>Basidiomycota</taxon>
        <taxon>Ustilaginomycotina</taxon>
        <taxon>Exobasidiomycetes</taxon>
        <taxon>Exobasidiales</taxon>
        <taxon>Brachybasidiaceae</taxon>
        <taxon>Meira</taxon>
    </lineage>
</organism>
<keyword evidence="2" id="KW-0808">Transferase</keyword>
<evidence type="ECO:0000256" key="3">
    <source>
        <dbReference type="ARBA" id="ARBA00022741"/>
    </source>
</evidence>
<keyword evidence="3" id="KW-0547">Nucleotide-binding</keyword>
<dbReference type="Pfam" id="PF00069">
    <property type="entry name" value="Pkinase"/>
    <property type="match status" value="1"/>
</dbReference>
<sequence>MDVGSLDSIYKKNGPIKPDICGQVIIAVVRGLTYLYANHKIIHRDVKPSNILVNGEGRIKIIDFGVSGELINSIADTFVGTSTYMSPERIKGDQYSVKSDVWSLGVSIIELALGRFPFAENDEEEDEEVPEELQGTLSPNKPGSGLAAKQRKGDRSAESNGGGFSMFDLLQRIVNEPPLALPRGDGRFSNEFCDFIDLCLRKDLSARPSPKELSNNAYFKKIEGRKVDLLDWVKSLKK</sequence>
<dbReference type="GO" id="GO:0005524">
    <property type="term" value="F:ATP binding"/>
    <property type="evidence" value="ECO:0007669"/>
    <property type="project" value="UniProtKB-KW"/>
</dbReference>
<dbReference type="GO" id="GO:0004674">
    <property type="term" value="F:protein serine/threonine kinase activity"/>
    <property type="evidence" value="ECO:0007669"/>
    <property type="project" value="UniProtKB-KW"/>
</dbReference>
<evidence type="ECO:0000259" key="7">
    <source>
        <dbReference type="PROSITE" id="PS50011"/>
    </source>
</evidence>
<accession>A0A316V5G6</accession>
<dbReference type="RefSeq" id="XP_025353119.1">
    <property type="nucleotide sequence ID" value="XM_025499421.1"/>
</dbReference>
<dbReference type="InterPro" id="IPR000719">
    <property type="entry name" value="Prot_kinase_dom"/>
</dbReference>
<gene>
    <name evidence="8" type="ORF">FA14DRAFT_162086</name>
</gene>
<dbReference type="PROSITE" id="PS50011">
    <property type="entry name" value="PROTEIN_KINASE_DOM"/>
    <property type="match status" value="1"/>
</dbReference>
<dbReference type="Proteomes" id="UP000245771">
    <property type="component" value="Unassembled WGS sequence"/>
</dbReference>
<reference evidence="8 9" key="1">
    <citation type="journal article" date="2018" name="Mol. Biol. Evol.">
        <title>Broad Genomic Sampling Reveals a Smut Pathogenic Ancestry of the Fungal Clade Ustilaginomycotina.</title>
        <authorList>
            <person name="Kijpornyongpan T."/>
            <person name="Mondo S.J."/>
            <person name="Barry K."/>
            <person name="Sandor L."/>
            <person name="Lee J."/>
            <person name="Lipzen A."/>
            <person name="Pangilinan J."/>
            <person name="LaButti K."/>
            <person name="Hainaut M."/>
            <person name="Henrissat B."/>
            <person name="Grigoriev I.V."/>
            <person name="Spatafora J.W."/>
            <person name="Aime M.C."/>
        </authorList>
    </citation>
    <scope>NUCLEOTIDE SEQUENCE [LARGE SCALE GENOMIC DNA]</scope>
    <source>
        <strain evidence="8 9">MCA 3882</strain>
    </source>
</reference>
<proteinExistence type="predicted"/>
<dbReference type="STRING" id="1280837.A0A316V5G6"/>
<feature type="region of interest" description="Disordered" evidence="6">
    <location>
        <begin position="121"/>
        <end position="159"/>
    </location>
</feature>
<dbReference type="PROSITE" id="PS00108">
    <property type="entry name" value="PROTEIN_KINASE_ST"/>
    <property type="match status" value="1"/>
</dbReference>
<dbReference type="InterPro" id="IPR050915">
    <property type="entry name" value="MAP_kinase_kinase"/>
</dbReference>
<name>A0A316V5G6_9BASI</name>
<evidence type="ECO:0000256" key="1">
    <source>
        <dbReference type="ARBA" id="ARBA00022527"/>
    </source>
</evidence>
<dbReference type="AlphaFoldDB" id="A0A316V5G6"/>
<evidence type="ECO:0000313" key="9">
    <source>
        <dbReference type="Proteomes" id="UP000245771"/>
    </source>
</evidence>
<dbReference type="InterPro" id="IPR011009">
    <property type="entry name" value="Kinase-like_dom_sf"/>
</dbReference>
<evidence type="ECO:0000256" key="2">
    <source>
        <dbReference type="ARBA" id="ARBA00022679"/>
    </source>
</evidence>
<dbReference type="EMBL" id="KZ819605">
    <property type="protein sequence ID" value="PWN32817.1"/>
    <property type="molecule type" value="Genomic_DNA"/>
</dbReference>
<evidence type="ECO:0000256" key="5">
    <source>
        <dbReference type="ARBA" id="ARBA00022840"/>
    </source>
</evidence>
<keyword evidence="1" id="KW-0723">Serine/threonine-protein kinase</keyword>
<dbReference type="GO" id="GO:0000165">
    <property type="term" value="P:MAPK cascade"/>
    <property type="evidence" value="ECO:0007669"/>
    <property type="project" value="UniProtKB-ARBA"/>
</dbReference>
<keyword evidence="9" id="KW-1185">Reference proteome</keyword>
<dbReference type="OrthoDB" id="10252354at2759"/>
<dbReference type="Gene3D" id="1.10.510.10">
    <property type="entry name" value="Transferase(Phosphotransferase) domain 1"/>
    <property type="match status" value="1"/>
</dbReference>
<dbReference type="SUPFAM" id="SSF56112">
    <property type="entry name" value="Protein kinase-like (PK-like)"/>
    <property type="match status" value="1"/>
</dbReference>
<dbReference type="GO" id="GO:0004712">
    <property type="term" value="F:protein serine/threonine/tyrosine kinase activity"/>
    <property type="evidence" value="ECO:0007669"/>
    <property type="project" value="UniProtKB-ARBA"/>
</dbReference>